<dbReference type="Gene3D" id="1.10.60.40">
    <property type="match status" value="1"/>
</dbReference>
<dbReference type="PROSITE" id="PS00123">
    <property type="entry name" value="ALKALINE_PHOSPHATASE"/>
    <property type="match status" value="1"/>
</dbReference>
<keyword evidence="6" id="KW-0378">Hydrolase</keyword>
<evidence type="ECO:0000256" key="2">
    <source>
        <dbReference type="ARBA" id="ARBA00001947"/>
    </source>
</evidence>
<dbReference type="PANTHER" id="PTHR11596:SF5">
    <property type="entry name" value="ALKALINE PHOSPHATASE"/>
    <property type="match status" value="1"/>
</dbReference>
<dbReference type="PRINTS" id="PR00113">
    <property type="entry name" value="ALKPHPHTASE"/>
</dbReference>
<keyword evidence="5" id="KW-0479">Metal-binding</keyword>
<evidence type="ECO:0000256" key="6">
    <source>
        <dbReference type="ARBA" id="ARBA00022801"/>
    </source>
</evidence>
<accession>A0ABU5IV71</accession>
<evidence type="ECO:0000256" key="5">
    <source>
        <dbReference type="ARBA" id="ARBA00022723"/>
    </source>
</evidence>
<keyword evidence="11" id="KW-1185">Reference proteome</keyword>
<evidence type="ECO:0000313" key="11">
    <source>
        <dbReference type="Proteomes" id="UP001290455"/>
    </source>
</evidence>
<evidence type="ECO:0000256" key="9">
    <source>
        <dbReference type="RuleBase" id="RU003946"/>
    </source>
</evidence>
<keyword evidence="8" id="KW-0460">Magnesium</keyword>
<dbReference type="SMART" id="SM00098">
    <property type="entry name" value="alkPPc"/>
    <property type="match status" value="1"/>
</dbReference>
<evidence type="ECO:0000256" key="7">
    <source>
        <dbReference type="ARBA" id="ARBA00022833"/>
    </source>
</evidence>
<name>A0ABU5IV71_9BACI</name>
<comment type="similarity">
    <text evidence="3 9">Belongs to the alkaline phosphatase family.</text>
</comment>
<comment type="caution">
    <text evidence="10">The sequence shown here is derived from an EMBL/GenBank/DDBJ whole genome shotgun (WGS) entry which is preliminary data.</text>
</comment>
<evidence type="ECO:0000256" key="8">
    <source>
        <dbReference type="ARBA" id="ARBA00022842"/>
    </source>
</evidence>
<comment type="cofactor">
    <cofactor evidence="1">
        <name>Mg(2+)</name>
        <dbReference type="ChEBI" id="CHEBI:18420"/>
    </cofactor>
</comment>
<dbReference type="RefSeq" id="WP_322445122.1">
    <property type="nucleotide sequence ID" value="NZ_JAXOFX010000002.1"/>
</dbReference>
<dbReference type="Pfam" id="PF00245">
    <property type="entry name" value="Alk_phosphatase"/>
    <property type="match status" value="1"/>
</dbReference>
<dbReference type="InterPro" id="IPR018299">
    <property type="entry name" value="Alkaline_phosphatase_AS"/>
</dbReference>
<sequence>MKKKIYFLLLLITFSVFNPKPVVKGETNQHNRPKNVILMIGDGMGLGQMEIARMFEYGREGKLFIETLPHVGLVHTYSANNVVTDSAAGGTALATGVKTNNGMIGMSPDKKEVDSILDKFKANGKKVGVISTNTVTDATPASFTASVQNRWDGQYEIAKQQLKLNVDVLLGGGSQFFQKRDERGASLIDEFKNKGYSYVTNRTELSKAKGEKLLGLFNSSYMSFKLDQEVLKSNEPSLTEMTQKGIEFLSKGETGFFLIVEGARIDHAAHSSDITGIWKETIEFDQAVKGAVNWANTRNDTLVIVVADHETMGISLTEPIALNELKNIKVSPAYMASKLIRKKTKDGYTEKSIKDVFKTYAHIELSNEEVKKFNESIENSKDQVYKKFKVSWEIGNLISEHYQAGIVRNEVRSISKTGGHTGNMIPIFAFGKGAEVFDGVMDNTDVPKRIENLMGYEFLEE</sequence>
<gene>
    <name evidence="10" type="ORF">SM124_04690</name>
</gene>
<dbReference type="InterPro" id="IPR017850">
    <property type="entry name" value="Alkaline_phosphatase_core_sf"/>
</dbReference>
<dbReference type="PANTHER" id="PTHR11596">
    <property type="entry name" value="ALKALINE PHOSPHATASE"/>
    <property type="match status" value="1"/>
</dbReference>
<evidence type="ECO:0000313" key="10">
    <source>
        <dbReference type="EMBL" id="MDZ5471044.1"/>
    </source>
</evidence>
<dbReference type="CDD" id="cd16012">
    <property type="entry name" value="ALP"/>
    <property type="match status" value="1"/>
</dbReference>
<dbReference type="SUPFAM" id="SSF53649">
    <property type="entry name" value="Alkaline phosphatase-like"/>
    <property type="match status" value="1"/>
</dbReference>
<evidence type="ECO:0000256" key="3">
    <source>
        <dbReference type="ARBA" id="ARBA00005984"/>
    </source>
</evidence>
<evidence type="ECO:0000256" key="1">
    <source>
        <dbReference type="ARBA" id="ARBA00001946"/>
    </source>
</evidence>
<dbReference type="Proteomes" id="UP001290455">
    <property type="component" value="Unassembled WGS sequence"/>
</dbReference>
<dbReference type="Gene3D" id="3.40.720.10">
    <property type="entry name" value="Alkaline Phosphatase, subunit A"/>
    <property type="match status" value="1"/>
</dbReference>
<comment type="cofactor">
    <cofactor evidence="2">
        <name>Zn(2+)</name>
        <dbReference type="ChEBI" id="CHEBI:29105"/>
    </cofactor>
</comment>
<dbReference type="EMBL" id="JAXOFX010000002">
    <property type="protein sequence ID" value="MDZ5471044.1"/>
    <property type="molecule type" value="Genomic_DNA"/>
</dbReference>
<evidence type="ECO:0000256" key="4">
    <source>
        <dbReference type="ARBA" id="ARBA00022553"/>
    </source>
</evidence>
<keyword evidence="7" id="KW-0862">Zinc</keyword>
<geneLocation type="plasmid" evidence="10">
    <name>unnamed</name>
</geneLocation>
<organism evidence="10 11">
    <name type="scientific">Robertmurraya mangrovi</name>
    <dbReference type="NCBI Taxonomy" id="3098077"/>
    <lineage>
        <taxon>Bacteria</taxon>
        <taxon>Bacillati</taxon>
        <taxon>Bacillota</taxon>
        <taxon>Bacilli</taxon>
        <taxon>Bacillales</taxon>
        <taxon>Bacillaceae</taxon>
        <taxon>Robertmurraya</taxon>
    </lineage>
</organism>
<dbReference type="InterPro" id="IPR001952">
    <property type="entry name" value="Alkaline_phosphatase"/>
</dbReference>
<proteinExistence type="inferred from homology"/>
<keyword evidence="10" id="KW-0614">Plasmid</keyword>
<reference evidence="10 11" key="1">
    <citation type="submission" date="2023-11" db="EMBL/GenBank/DDBJ databases">
        <title>Bacillus jintuensis, isolated from a mudflat on the Beibu Gulf coast.</title>
        <authorList>
            <person name="Li M."/>
        </authorList>
    </citation>
    <scope>NUCLEOTIDE SEQUENCE [LARGE SCALE GENOMIC DNA]</scope>
    <source>
        <strain evidence="10 11">31A1R</strain>
        <plasmid evidence="10">unnamed</plasmid>
    </source>
</reference>
<protein>
    <submittedName>
        <fullName evidence="10">Alkaline phosphatase</fullName>
    </submittedName>
</protein>
<keyword evidence="4" id="KW-0597">Phosphoprotein</keyword>